<protein>
    <recommendedName>
        <fullName evidence="3">Association with the SNF1 complex (ASC) domain-containing protein</fullName>
    </recommendedName>
</protein>
<reference evidence="5" key="1">
    <citation type="submission" date="2016-04" db="EMBL/GenBank/DDBJ databases">
        <title>Comparative genomics of biotechnologically important yeasts.</title>
        <authorList>
            <consortium name="DOE Joint Genome Institute"/>
            <person name="Riley R."/>
            <person name="Haridas S."/>
            <person name="Wolfe K.H."/>
            <person name="Lopes M.R."/>
            <person name="Hittinger C.T."/>
            <person name="Goker M."/>
            <person name="Salamov A."/>
            <person name="Wisecaver J."/>
            <person name="Long T.M."/>
            <person name="Aerts A.L."/>
            <person name="Barry K."/>
            <person name="Choi C."/>
            <person name="Clum A."/>
            <person name="Coughlan A.Y."/>
            <person name="Deshpande S."/>
            <person name="Douglass A.P."/>
            <person name="Hanson S.J."/>
            <person name="Klenk H.-P."/>
            <person name="Labutti K."/>
            <person name="Lapidus A."/>
            <person name="Lindquist E."/>
            <person name="Lipzen A."/>
            <person name="Meier-Kolthoff J.P."/>
            <person name="Ohm R.A."/>
            <person name="Otillar R.P."/>
            <person name="Pangilinan J."/>
            <person name="Peng Y."/>
            <person name="Rokas A."/>
            <person name="Rosa C.A."/>
            <person name="Scheuner C."/>
            <person name="Sibirny A.A."/>
            <person name="Slot J.C."/>
            <person name="Stielow J.B."/>
            <person name="Sun H."/>
            <person name="Kurtzman C.P."/>
            <person name="Blackwell M."/>
            <person name="Grigoriev I.V."/>
            <person name="Jeffries T.W."/>
        </authorList>
    </citation>
    <scope>NUCLEOTIDE SEQUENCE [LARGE SCALE GENOMIC DNA]</scope>
    <source>
        <strain evidence="5">NRRL YB-2248</strain>
    </source>
</reference>
<dbReference type="InterPro" id="IPR006828">
    <property type="entry name" value="ASC_dom"/>
</dbReference>
<keyword evidence="5" id="KW-1185">Reference proteome</keyword>
<name>A0A1E4T8Y2_9ASCO</name>
<dbReference type="EMBL" id="KV453847">
    <property type="protein sequence ID" value="ODV88204.1"/>
    <property type="molecule type" value="Genomic_DNA"/>
</dbReference>
<feature type="region of interest" description="Disordered" evidence="2">
    <location>
        <begin position="90"/>
        <end position="128"/>
    </location>
</feature>
<gene>
    <name evidence="4" type="ORF">CANARDRAFT_174046</name>
</gene>
<evidence type="ECO:0000259" key="3">
    <source>
        <dbReference type="SMART" id="SM01010"/>
    </source>
</evidence>
<dbReference type="AlphaFoldDB" id="A0A1E4T8Y2"/>
<dbReference type="OrthoDB" id="531008at2759"/>
<comment type="similarity">
    <text evidence="1">Belongs to the 5'-AMP-activated protein kinase beta subunit family.</text>
</comment>
<evidence type="ECO:0000313" key="4">
    <source>
        <dbReference type="EMBL" id="ODV88204.1"/>
    </source>
</evidence>
<dbReference type="Pfam" id="PF04739">
    <property type="entry name" value="AMPKBI"/>
    <property type="match status" value="1"/>
</dbReference>
<feature type="domain" description="Association with the SNF1 complex (ASC)" evidence="3">
    <location>
        <begin position="151"/>
        <end position="336"/>
    </location>
</feature>
<organism evidence="4 5">
    <name type="scientific">[Candida] arabinofermentans NRRL YB-2248</name>
    <dbReference type="NCBI Taxonomy" id="983967"/>
    <lineage>
        <taxon>Eukaryota</taxon>
        <taxon>Fungi</taxon>
        <taxon>Dikarya</taxon>
        <taxon>Ascomycota</taxon>
        <taxon>Saccharomycotina</taxon>
        <taxon>Pichiomycetes</taxon>
        <taxon>Pichiales</taxon>
        <taxon>Pichiaceae</taxon>
        <taxon>Ogataea</taxon>
        <taxon>Ogataea/Candida clade</taxon>
    </lineage>
</organism>
<dbReference type="Proteomes" id="UP000094801">
    <property type="component" value="Unassembled WGS sequence"/>
</dbReference>
<dbReference type="GO" id="GO:0005737">
    <property type="term" value="C:cytoplasm"/>
    <property type="evidence" value="ECO:0007669"/>
    <property type="project" value="UniProtKB-ARBA"/>
</dbReference>
<accession>A0A1E4T8Y2</accession>
<proteinExistence type="inferred from homology"/>
<dbReference type="STRING" id="983967.A0A1E4T8Y2"/>
<evidence type="ECO:0000313" key="5">
    <source>
        <dbReference type="Proteomes" id="UP000094801"/>
    </source>
</evidence>
<evidence type="ECO:0000256" key="2">
    <source>
        <dbReference type="SAM" id="MobiDB-lite"/>
    </source>
</evidence>
<dbReference type="Gene3D" id="6.20.250.60">
    <property type="match status" value="2"/>
</dbReference>
<dbReference type="SMART" id="SM01010">
    <property type="entry name" value="AMPKBI"/>
    <property type="match status" value="1"/>
</dbReference>
<dbReference type="SUPFAM" id="SSF160219">
    <property type="entry name" value="AMPKBI-like"/>
    <property type="match status" value="1"/>
</dbReference>
<sequence>MKSLGSFSYIENIHENDLISIGEVSNRSSFSSSCESCQNYLHEHHHHSDDHLASNTADQMDTHHRNISAVFFSEDPDDKNVEQDYNEVPLASTSSASSSSTTGECHDYFGSDTGLTPQPGRREEPENPDQMKYLSMSTTSLADFDFHEDDYKPKKPEYTTEIPDFYLPEKLNYPYSSPYQYSDSEFEKMNHFDFLKTLSFQEPPLLPPYLNSNLLNDSATHNYKAYPYQYQDTNHIFINDQYRYNINDLNMMDKYSRQPHSKSIRKEIKQKVGAISPGSIMKHADYIENAEIYDVPNHVMLNHLITCNVKMDDVMIGSCIHRYSGKFITQIVYFPLEI</sequence>
<feature type="compositionally biased region" description="Low complexity" evidence="2">
    <location>
        <begin position="91"/>
        <end position="102"/>
    </location>
</feature>
<dbReference type="InterPro" id="IPR037256">
    <property type="entry name" value="ASC_dom_sf"/>
</dbReference>
<evidence type="ECO:0000256" key="1">
    <source>
        <dbReference type="ARBA" id="ARBA00010926"/>
    </source>
</evidence>